<reference evidence="1 2" key="1">
    <citation type="submission" date="2021-06" db="EMBL/GenBank/DDBJ databases">
        <title>Caerostris darwini draft genome.</title>
        <authorList>
            <person name="Kono N."/>
            <person name="Arakawa K."/>
        </authorList>
    </citation>
    <scope>NUCLEOTIDE SEQUENCE [LARGE SCALE GENOMIC DNA]</scope>
</reference>
<gene>
    <name evidence="1" type="ORF">CDAR_6541</name>
</gene>
<organism evidence="1 2">
    <name type="scientific">Caerostris darwini</name>
    <dbReference type="NCBI Taxonomy" id="1538125"/>
    <lineage>
        <taxon>Eukaryota</taxon>
        <taxon>Metazoa</taxon>
        <taxon>Ecdysozoa</taxon>
        <taxon>Arthropoda</taxon>
        <taxon>Chelicerata</taxon>
        <taxon>Arachnida</taxon>
        <taxon>Araneae</taxon>
        <taxon>Araneomorphae</taxon>
        <taxon>Entelegynae</taxon>
        <taxon>Araneoidea</taxon>
        <taxon>Araneidae</taxon>
        <taxon>Caerostris</taxon>
    </lineage>
</organism>
<proteinExistence type="predicted"/>
<evidence type="ECO:0000313" key="2">
    <source>
        <dbReference type="Proteomes" id="UP001054837"/>
    </source>
</evidence>
<keyword evidence="2" id="KW-1185">Reference proteome</keyword>
<dbReference type="Proteomes" id="UP001054837">
    <property type="component" value="Unassembled WGS sequence"/>
</dbReference>
<protein>
    <submittedName>
        <fullName evidence="1">Uncharacterized protein</fullName>
    </submittedName>
</protein>
<accession>A0AAV4MQL4</accession>
<dbReference type="AlphaFoldDB" id="A0AAV4MQL4"/>
<evidence type="ECO:0000313" key="1">
    <source>
        <dbReference type="EMBL" id="GIX74190.1"/>
    </source>
</evidence>
<sequence>MSLVAFIAEPSDSFYVSDALWKENVDFPGLCKNWIVGGCGVTADMVLWYGKGSEKTAAPYKTEERDIMLSSGCHHAIALSSVDVV</sequence>
<dbReference type="EMBL" id="BPLQ01000716">
    <property type="protein sequence ID" value="GIX74190.1"/>
    <property type="molecule type" value="Genomic_DNA"/>
</dbReference>
<comment type="caution">
    <text evidence="1">The sequence shown here is derived from an EMBL/GenBank/DDBJ whole genome shotgun (WGS) entry which is preliminary data.</text>
</comment>
<name>A0AAV4MQL4_9ARAC</name>